<reference evidence="2" key="1">
    <citation type="submission" date="2022-03" db="EMBL/GenBank/DDBJ databases">
        <authorList>
            <person name="Martin C."/>
        </authorList>
    </citation>
    <scope>NUCLEOTIDE SEQUENCE</scope>
</reference>
<dbReference type="GO" id="GO:0003700">
    <property type="term" value="F:DNA-binding transcription factor activity"/>
    <property type="evidence" value="ECO:0007669"/>
    <property type="project" value="InterPro"/>
</dbReference>
<dbReference type="PANTHER" id="PTHR13622">
    <property type="entry name" value="THIAMIN PYROPHOSPHOKINASE"/>
    <property type="match status" value="1"/>
</dbReference>
<protein>
    <recommendedName>
        <fullName evidence="1">Nudix hydrolase domain-containing protein</fullName>
    </recommendedName>
</protein>
<sequence>EVCLNMAGIHKFASLDECEKYLDIYKQKYLDIYKQNTLSRWTNVHTRSKFGLTAPEFLSGVKMTTQVQWRKQAEDGIKIPFDGVPFFILGKKQYACHRGKDKDKPQKEKRKLANDAKCDKDHTFSRLRKKTLVQDTKKVNCPAQIFIDRVLRFPQYKARSSSEGDKKIASRALRLGLTTKDSKAAAGAEEVFLMKIPDNGSHRGHVTDIGSVEVIQRSWKMSTRSFLHVVKKINNVDQGLIDRCTRFMVGDKQIGIILPDSLATLEKYVDTFDKTLNDKNQMCLYLKSKYDTFESRSEQLATVLTDLRARDVFSCLKGWRNECYNAFDRFCDPPLFKVERSASGLLGIKASGVHINGYVKTIDGIKLWIARRSLTKPTYPGLLDNIIAGGIEAGRGFLETARKESQEEASVPDELLGNLKPAGCVSYWYMDDRGILPETEYVMDIELPSEFQPVNSDGEVLEFYLWPIDKVQEMLYLHLDQFKPNVAVVMLDFLIRHGYVHPDNEPNYAQIVQGIHRTHF</sequence>
<dbReference type="InterPro" id="IPR029309">
    <property type="entry name" value="CaRF"/>
</dbReference>
<dbReference type="FunFam" id="3.90.79.10:FF:000019">
    <property type="entry name" value="Thiamin pyrophosphokinase, putative"/>
    <property type="match status" value="1"/>
</dbReference>
<gene>
    <name evidence="2" type="ORF">OFUS_LOCUS8706</name>
</gene>
<dbReference type="Pfam" id="PF15299">
    <property type="entry name" value="ALS2CR8"/>
    <property type="match status" value="1"/>
</dbReference>
<dbReference type="PROSITE" id="PS51462">
    <property type="entry name" value="NUDIX"/>
    <property type="match status" value="1"/>
</dbReference>
<dbReference type="InterPro" id="IPR031804">
    <property type="entry name" value="DUF4743"/>
</dbReference>
<evidence type="ECO:0000313" key="3">
    <source>
        <dbReference type="Proteomes" id="UP000749559"/>
    </source>
</evidence>
<dbReference type="PANTHER" id="PTHR13622:SF8">
    <property type="entry name" value="THIAMIN PYROPHOSPHOKINASE 1"/>
    <property type="match status" value="1"/>
</dbReference>
<proteinExistence type="predicted"/>
<comment type="caution">
    <text evidence="2">The sequence shown here is derived from an EMBL/GenBank/DDBJ whole genome shotgun (WGS) entry which is preliminary data.</text>
</comment>
<dbReference type="OrthoDB" id="10261522at2759"/>
<keyword evidence="3" id="KW-1185">Reference proteome</keyword>
<dbReference type="CDD" id="cd03676">
    <property type="entry name" value="NUDIX_Tnr3_like"/>
    <property type="match status" value="1"/>
</dbReference>
<dbReference type="GO" id="GO:0044715">
    <property type="term" value="F:8-oxo-dGDP phosphatase activity"/>
    <property type="evidence" value="ECO:0007669"/>
    <property type="project" value="UniProtKB-ARBA"/>
</dbReference>
<dbReference type="InterPro" id="IPR015797">
    <property type="entry name" value="NUDIX_hydrolase-like_dom_sf"/>
</dbReference>
<feature type="non-terminal residue" evidence="2">
    <location>
        <position position="520"/>
    </location>
</feature>
<dbReference type="SUPFAM" id="SSF55811">
    <property type="entry name" value="Nudix"/>
    <property type="match status" value="1"/>
</dbReference>
<dbReference type="EMBL" id="CAIIXF020000004">
    <property type="protein sequence ID" value="CAH1782234.1"/>
    <property type="molecule type" value="Genomic_DNA"/>
</dbReference>
<accession>A0A8S4NKQ4</accession>
<dbReference type="Gene3D" id="3.90.79.10">
    <property type="entry name" value="Nucleoside Triphosphate Pyrophosphohydrolase"/>
    <property type="match status" value="1"/>
</dbReference>
<dbReference type="Pfam" id="PF00293">
    <property type="entry name" value="NUDIX"/>
    <property type="match status" value="1"/>
</dbReference>
<dbReference type="AlphaFoldDB" id="A0A8S4NKQ4"/>
<evidence type="ECO:0000313" key="2">
    <source>
        <dbReference type="EMBL" id="CAH1782234.1"/>
    </source>
</evidence>
<organism evidence="2 3">
    <name type="scientific">Owenia fusiformis</name>
    <name type="common">Polychaete worm</name>
    <dbReference type="NCBI Taxonomy" id="6347"/>
    <lineage>
        <taxon>Eukaryota</taxon>
        <taxon>Metazoa</taxon>
        <taxon>Spiralia</taxon>
        <taxon>Lophotrochozoa</taxon>
        <taxon>Annelida</taxon>
        <taxon>Polychaeta</taxon>
        <taxon>Sedentaria</taxon>
        <taxon>Canalipalpata</taxon>
        <taxon>Sabellida</taxon>
        <taxon>Oweniida</taxon>
        <taxon>Oweniidae</taxon>
        <taxon>Owenia</taxon>
    </lineage>
</organism>
<dbReference type="Proteomes" id="UP000749559">
    <property type="component" value="Unassembled WGS sequence"/>
</dbReference>
<feature type="domain" description="Nudix hydrolase" evidence="1">
    <location>
        <begin position="348"/>
        <end position="492"/>
    </location>
</feature>
<dbReference type="InterPro" id="IPR000086">
    <property type="entry name" value="NUDIX_hydrolase_dom"/>
</dbReference>
<dbReference type="Pfam" id="PF15916">
    <property type="entry name" value="DUF4743"/>
    <property type="match status" value="1"/>
</dbReference>
<evidence type="ECO:0000259" key="1">
    <source>
        <dbReference type="PROSITE" id="PS51462"/>
    </source>
</evidence>
<name>A0A8S4NKQ4_OWEFU</name>